<evidence type="ECO:0000259" key="6">
    <source>
        <dbReference type="Pfam" id="PF23024"/>
    </source>
</evidence>
<dbReference type="InterPro" id="IPR025110">
    <property type="entry name" value="AMP-bd_C"/>
</dbReference>
<organism evidence="7 8">
    <name type="scientific">Mycobacterium intermedium</name>
    <dbReference type="NCBI Taxonomy" id="28445"/>
    <lineage>
        <taxon>Bacteria</taxon>
        <taxon>Bacillati</taxon>
        <taxon>Actinomycetota</taxon>
        <taxon>Actinomycetes</taxon>
        <taxon>Mycobacteriales</taxon>
        <taxon>Mycobacteriaceae</taxon>
        <taxon>Mycobacterium</taxon>
        <taxon>Mycobacterium simiae complex</taxon>
    </lineage>
</organism>
<feature type="domain" description="AMP-dependent synthetase/ligase" evidence="5">
    <location>
        <begin position="16"/>
        <end position="422"/>
    </location>
</feature>
<dbReference type="RefSeq" id="WP_069422559.1">
    <property type="nucleotide sequence ID" value="NZ_CBCRZH010000115.1"/>
</dbReference>
<keyword evidence="8" id="KW-1185">Reference proteome</keyword>
<dbReference type="GO" id="GO:0008610">
    <property type="term" value="P:lipid biosynthetic process"/>
    <property type="evidence" value="ECO:0007669"/>
    <property type="project" value="InterPro"/>
</dbReference>
<dbReference type="GO" id="GO:0006631">
    <property type="term" value="P:fatty acid metabolic process"/>
    <property type="evidence" value="ECO:0007669"/>
    <property type="project" value="UniProtKB-KW"/>
</dbReference>
<dbReference type="GO" id="GO:0016874">
    <property type="term" value="F:ligase activity"/>
    <property type="evidence" value="ECO:0007669"/>
    <property type="project" value="UniProtKB-KW"/>
</dbReference>
<dbReference type="OrthoDB" id="3671040at2"/>
<dbReference type="FunFam" id="3.40.50.12780:FF:000013">
    <property type="entry name" value="Long-chain-fatty-acid--AMP ligase FadD32"/>
    <property type="match status" value="1"/>
</dbReference>
<evidence type="ECO:0000256" key="4">
    <source>
        <dbReference type="ARBA" id="ARBA00023098"/>
    </source>
</evidence>
<sequence>MSLMLDRIRELGVQIPDSPAITFVDDRGRVTESMSRADVVTEMNAAAGLLTQRCGLVPGDHALLVYPPGLDFVRALLGCMAAGVLAVPVYPPNPVNPQKSIEPLQRIAADCNAKAVLTNRQYANARRLGAAKSLMTGRTVVWPANLNWHATSPGIMNRRTRGFGSSFDAASGWAPSHDTPAILQYTSGTTSAPKGVVITYGNLEHQQEFERRHLGLGLNMRGVFWVPAYHDFGLIGAILNALAGNFELTLMSPLSFVRRPALWFEVMHRVRATHTVSPNFGYELAVRKTTAEQRAQWDLSSLSMVMSAAEPVREDTIRTFLEAFSVAGLRPEAFCPAYGLAEHTVGVTLFGRSTLRVDTHKLEAQGIAVPYDGPASKVFRGCGALTDDVDVRIVDPESCAPLDEGRVGEIWVDSPSKAAGYWGKPEATRAAFAARLAGVAGSSGYLRTGDLGFVHDGELYVCGRMKDVLTLAGRNIYPQDIEESLRNCHPAIRPGGIAAFAIEEGGSEGLAVLVEVSADAPDDVLSGVVEAARAVVLEDHRLRCSVVVVGPPGSVSKTTSGKVQRFQCRARWLDGSLDRAH</sequence>
<evidence type="ECO:0000313" key="8">
    <source>
        <dbReference type="Proteomes" id="UP000192739"/>
    </source>
</evidence>
<evidence type="ECO:0000259" key="5">
    <source>
        <dbReference type="Pfam" id="PF00501"/>
    </source>
</evidence>
<name>A0A1T3VU41_MYCIE</name>
<comment type="similarity">
    <text evidence="1">Belongs to the ATP-dependent AMP-binding enzyme family.</text>
</comment>
<dbReference type="Proteomes" id="UP000192739">
    <property type="component" value="Unassembled WGS sequence"/>
</dbReference>
<keyword evidence="2" id="KW-0436">Ligase</keyword>
<dbReference type="Gene3D" id="3.30.300.30">
    <property type="match status" value="1"/>
</dbReference>
<dbReference type="AlphaFoldDB" id="A0A1T3VU41"/>
<comment type="caution">
    <text evidence="7">The sequence shown here is derived from an EMBL/GenBank/DDBJ whole genome shotgun (WGS) entry which is preliminary data.</text>
</comment>
<dbReference type="PANTHER" id="PTHR22754:SF32">
    <property type="entry name" value="DISCO-INTERACTING PROTEIN 2"/>
    <property type="match status" value="1"/>
</dbReference>
<dbReference type="InterPro" id="IPR045851">
    <property type="entry name" value="AMP-bd_C_sf"/>
</dbReference>
<dbReference type="PROSITE" id="PS00455">
    <property type="entry name" value="AMP_BINDING"/>
    <property type="match status" value="1"/>
</dbReference>
<dbReference type="Gene3D" id="3.40.50.12780">
    <property type="entry name" value="N-terminal domain of ligase-like"/>
    <property type="match status" value="1"/>
</dbReference>
<keyword evidence="3" id="KW-0276">Fatty acid metabolism</keyword>
<dbReference type="Pfam" id="PF23024">
    <property type="entry name" value="AMP-dom_DIP2-like"/>
    <property type="match status" value="1"/>
</dbReference>
<evidence type="ECO:0000256" key="1">
    <source>
        <dbReference type="ARBA" id="ARBA00006432"/>
    </source>
</evidence>
<evidence type="ECO:0000256" key="2">
    <source>
        <dbReference type="ARBA" id="ARBA00022598"/>
    </source>
</evidence>
<reference evidence="7 8" key="1">
    <citation type="submission" date="2017-02" db="EMBL/GenBank/DDBJ databases">
        <title>The new phylogeny of genus Mycobacterium.</title>
        <authorList>
            <person name="Tortoli E."/>
            <person name="Trovato A."/>
            <person name="Cirillo D.M."/>
        </authorList>
    </citation>
    <scope>NUCLEOTIDE SEQUENCE [LARGE SCALE GENOMIC DNA]</scope>
    <source>
        <strain evidence="7 8">DSM 44049</strain>
    </source>
</reference>
<evidence type="ECO:0000256" key="3">
    <source>
        <dbReference type="ARBA" id="ARBA00022832"/>
    </source>
</evidence>
<gene>
    <name evidence="7" type="ORF">BST27_29505</name>
</gene>
<accession>A0A1T3VU41</accession>
<dbReference type="SUPFAM" id="SSF56801">
    <property type="entry name" value="Acetyl-CoA synthetase-like"/>
    <property type="match status" value="1"/>
</dbReference>
<protein>
    <submittedName>
        <fullName evidence="7">Uncharacterized protein</fullName>
    </submittedName>
</protein>
<dbReference type="InterPro" id="IPR042099">
    <property type="entry name" value="ANL_N_sf"/>
</dbReference>
<keyword evidence="4" id="KW-0443">Lipid metabolism</keyword>
<dbReference type="PANTHER" id="PTHR22754">
    <property type="entry name" value="DISCO-INTERACTING PROTEIN 2 DIP2 -RELATED"/>
    <property type="match status" value="1"/>
</dbReference>
<dbReference type="GO" id="GO:0071766">
    <property type="term" value="P:Actinobacterium-type cell wall biogenesis"/>
    <property type="evidence" value="ECO:0007669"/>
    <property type="project" value="UniProtKB-ARBA"/>
</dbReference>
<dbReference type="Pfam" id="PF00501">
    <property type="entry name" value="AMP-binding"/>
    <property type="match status" value="1"/>
</dbReference>
<dbReference type="InterPro" id="IPR000873">
    <property type="entry name" value="AMP-dep_synth/lig_dom"/>
</dbReference>
<dbReference type="CDD" id="cd05931">
    <property type="entry name" value="FAAL"/>
    <property type="match status" value="1"/>
</dbReference>
<dbReference type="InterPro" id="IPR020845">
    <property type="entry name" value="AMP-binding_CS"/>
</dbReference>
<dbReference type="EMBL" id="MVHT01000164">
    <property type="protein sequence ID" value="ORA90704.1"/>
    <property type="molecule type" value="Genomic_DNA"/>
</dbReference>
<evidence type="ECO:0000313" key="7">
    <source>
        <dbReference type="EMBL" id="ORA90704.1"/>
    </source>
</evidence>
<proteinExistence type="inferred from homology"/>
<feature type="domain" description="AMP-binding enzyme C-terminal" evidence="6">
    <location>
        <begin position="467"/>
        <end position="578"/>
    </location>
</feature>
<dbReference type="InterPro" id="IPR040097">
    <property type="entry name" value="FAAL/FAAC"/>
</dbReference>